<dbReference type="HOGENOM" id="CLU_134863_4_4_9"/>
<dbReference type="AlphaFoldDB" id="R4KC48"/>
<keyword evidence="4" id="KW-1185">Reference proteome</keyword>
<dbReference type="PATRIC" id="fig|86416.3.peg.4571"/>
<gene>
    <name evidence="3" type="ORF">Clopa_4578</name>
</gene>
<evidence type="ECO:0000313" key="3">
    <source>
        <dbReference type="EMBL" id="AGK99271.1"/>
    </source>
</evidence>
<evidence type="ECO:0000256" key="1">
    <source>
        <dbReference type="SAM" id="Coils"/>
    </source>
</evidence>
<feature type="coiled-coil region" evidence="1">
    <location>
        <begin position="37"/>
        <end position="64"/>
    </location>
</feature>
<dbReference type="KEGG" id="cpas:Clopa_4578"/>
<accession>R4KC48</accession>
<dbReference type="InterPro" id="IPR007060">
    <property type="entry name" value="FtsL/DivIC"/>
</dbReference>
<keyword evidence="2" id="KW-0812">Transmembrane</keyword>
<dbReference type="OrthoDB" id="9815382at2"/>
<dbReference type="RefSeq" id="WP_015617540.1">
    <property type="nucleotide sequence ID" value="NC_021182.1"/>
</dbReference>
<protein>
    <submittedName>
        <fullName evidence="3">Septum formation initiator</fullName>
    </submittedName>
</protein>
<dbReference type="STRING" id="86416.Clopa_4578"/>
<dbReference type="EMBL" id="CP003261">
    <property type="protein sequence ID" value="AGK99271.1"/>
    <property type="molecule type" value="Genomic_DNA"/>
</dbReference>
<organism evidence="3 4">
    <name type="scientific">Clostridium pasteurianum BC1</name>
    <dbReference type="NCBI Taxonomy" id="86416"/>
    <lineage>
        <taxon>Bacteria</taxon>
        <taxon>Bacillati</taxon>
        <taxon>Bacillota</taxon>
        <taxon>Clostridia</taxon>
        <taxon>Eubacteriales</taxon>
        <taxon>Clostridiaceae</taxon>
        <taxon>Clostridium</taxon>
    </lineage>
</organism>
<name>R4KC48_CLOPA</name>
<evidence type="ECO:0000313" key="4">
    <source>
        <dbReference type="Proteomes" id="UP000013523"/>
    </source>
</evidence>
<keyword evidence="1" id="KW-0175">Coiled coil</keyword>
<sequence>MGKKSKLKYLIVGIIVINVCYVFINQQLTMNRIQAGIQDKTMEAQRIKSENERLQSEIKISQSDKYSEKLAREKLGLIKQGEIPVVNGSNNK</sequence>
<proteinExistence type="predicted"/>
<keyword evidence="2" id="KW-0472">Membrane</keyword>
<dbReference type="Proteomes" id="UP000013523">
    <property type="component" value="Chromosome"/>
</dbReference>
<dbReference type="Pfam" id="PF04977">
    <property type="entry name" value="DivIC"/>
    <property type="match status" value="1"/>
</dbReference>
<feature type="transmembrane region" description="Helical" evidence="2">
    <location>
        <begin position="7"/>
        <end position="24"/>
    </location>
</feature>
<dbReference type="eggNOG" id="COG2919">
    <property type="taxonomic scope" value="Bacteria"/>
</dbReference>
<evidence type="ECO:0000256" key="2">
    <source>
        <dbReference type="SAM" id="Phobius"/>
    </source>
</evidence>
<keyword evidence="2" id="KW-1133">Transmembrane helix</keyword>
<reference evidence="3 4" key="1">
    <citation type="submission" date="2012-01" db="EMBL/GenBank/DDBJ databases">
        <title>Complete sequence of chromosome of Clostridium pasteurianum BC1.</title>
        <authorList>
            <consortium name="US DOE Joint Genome Institute"/>
            <person name="Lucas S."/>
            <person name="Han J."/>
            <person name="Lapidus A."/>
            <person name="Cheng J.-F."/>
            <person name="Goodwin L."/>
            <person name="Pitluck S."/>
            <person name="Peters L."/>
            <person name="Mikhailova N."/>
            <person name="Teshima H."/>
            <person name="Detter J.C."/>
            <person name="Han C."/>
            <person name="Tapia R."/>
            <person name="Land M."/>
            <person name="Hauser L."/>
            <person name="Kyrpides N."/>
            <person name="Ivanova N."/>
            <person name="Pagani I."/>
            <person name="Dunn J."/>
            <person name="Taghavi S."/>
            <person name="Francis A."/>
            <person name="van der Lelie D."/>
            <person name="Woyke T."/>
        </authorList>
    </citation>
    <scope>NUCLEOTIDE SEQUENCE [LARGE SCALE GENOMIC DNA]</scope>
    <source>
        <strain evidence="3 4">BC1</strain>
    </source>
</reference>